<proteinExistence type="predicted"/>
<dbReference type="Proteomes" id="UP000054466">
    <property type="component" value="Unassembled WGS sequence"/>
</dbReference>
<dbReference type="OrthoDB" id="10434575at2759"/>
<sequence length="221" mass="25296">MGERTEQNTLILENVSSGTIREFYRWSLMEDPHIRHDSSFEQVDALAELAEKYHIHALGWQASDRIRQQVHSGLWHLTAETVSLKYKHLAPGSWLLQLYRVALGTVAESIPENVGYDVAEWRRAVSETPALGLDYIEAQIRQYDRKSLRQGGPCRFHDHGKRALPPKSRNSELLCPFKDGGCFTVEGERKEIRKKGGARRTEQLHGEGKVEDGFNDWSLDE</sequence>
<keyword evidence="3" id="KW-1185">Reference proteome</keyword>
<dbReference type="GeneID" id="27351723"/>
<dbReference type="STRING" id="569365.A0A0D1Z370"/>
<evidence type="ECO:0000313" key="2">
    <source>
        <dbReference type="EMBL" id="KIW22066.1"/>
    </source>
</evidence>
<organism evidence="2 3">
    <name type="scientific">Cladophialophora immunda</name>
    <dbReference type="NCBI Taxonomy" id="569365"/>
    <lineage>
        <taxon>Eukaryota</taxon>
        <taxon>Fungi</taxon>
        <taxon>Dikarya</taxon>
        <taxon>Ascomycota</taxon>
        <taxon>Pezizomycotina</taxon>
        <taxon>Eurotiomycetes</taxon>
        <taxon>Chaetothyriomycetidae</taxon>
        <taxon>Chaetothyriales</taxon>
        <taxon>Herpotrichiellaceae</taxon>
        <taxon>Cladophialophora</taxon>
    </lineage>
</organism>
<reference evidence="2 3" key="1">
    <citation type="submission" date="2015-01" db="EMBL/GenBank/DDBJ databases">
        <title>The Genome Sequence of Cladophialophora immunda CBS83496.</title>
        <authorList>
            <consortium name="The Broad Institute Genomics Platform"/>
            <person name="Cuomo C."/>
            <person name="de Hoog S."/>
            <person name="Gorbushina A."/>
            <person name="Stielow B."/>
            <person name="Teixiera M."/>
            <person name="Abouelleil A."/>
            <person name="Chapman S.B."/>
            <person name="Priest M."/>
            <person name="Young S.K."/>
            <person name="Wortman J."/>
            <person name="Nusbaum C."/>
            <person name="Birren B."/>
        </authorList>
    </citation>
    <scope>NUCLEOTIDE SEQUENCE [LARGE SCALE GENOMIC DNA]</scope>
    <source>
        <strain evidence="2 3">CBS 83496</strain>
    </source>
</reference>
<evidence type="ECO:0000313" key="3">
    <source>
        <dbReference type="Proteomes" id="UP000054466"/>
    </source>
</evidence>
<protein>
    <submittedName>
        <fullName evidence="2">Uncharacterized protein</fullName>
    </submittedName>
</protein>
<dbReference type="RefSeq" id="XP_016242282.1">
    <property type="nucleotide sequence ID" value="XM_016400062.1"/>
</dbReference>
<accession>A0A0D1Z370</accession>
<gene>
    <name evidence="2" type="ORF">PV07_12529</name>
</gene>
<dbReference type="AlphaFoldDB" id="A0A0D1Z370"/>
<dbReference type="VEuPathDB" id="FungiDB:PV07_12529"/>
<feature type="compositionally biased region" description="Basic and acidic residues" evidence="1">
    <location>
        <begin position="199"/>
        <end position="212"/>
    </location>
</feature>
<name>A0A0D1Z370_9EURO</name>
<feature type="region of interest" description="Disordered" evidence="1">
    <location>
        <begin position="193"/>
        <end position="221"/>
    </location>
</feature>
<dbReference type="EMBL" id="KN847050">
    <property type="protein sequence ID" value="KIW22066.1"/>
    <property type="molecule type" value="Genomic_DNA"/>
</dbReference>
<evidence type="ECO:0000256" key="1">
    <source>
        <dbReference type="SAM" id="MobiDB-lite"/>
    </source>
</evidence>
<dbReference type="HOGENOM" id="CLU_1250541_0_0_1"/>